<protein>
    <recommendedName>
        <fullName evidence="6">Beta-lactamase/transpeptidase-like protein</fullName>
    </recommendedName>
</protein>
<dbReference type="PANTHER" id="PTHR46825:SF9">
    <property type="entry name" value="BETA-LACTAMASE-RELATED DOMAIN-CONTAINING PROTEIN"/>
    <property type="match status" value="1"/>
</dbReference>
<evidence type="ECO:0008006" key="6">
    <source>
        <dbReference type="Google" id="ProtNLM"/>
    </source>
</evidence>
<dbReference type="Pfam" id="PF00144">
    <property type="entry name" value="Beta-lactamase"/>
    <property type="match status" value="1"/>
</dbReference>
<dbReference type="InterPro" id="IPR050491">
    <property type="entry name" value="AmpC-like"/>
</dbReference>
<dbReference type="SUPFAM" id="SSF56601">
    <property type="entry name" value="beta-lactamase/transpeptidase-like"/>
    <property type="match status" value="1"/>
</dbReference>
<keyword evidence="5" id="KW-1185">Reference proteome</keyword>
<evidence type="ECO:0000259" key="2">
    <source>
        <dbReference type="Pfam" id="PF00144"/>
    </source>
</evidence>
<comment type="similarity">
    <text evidence="1">Belongs to the peptidase S12 family.</text>
</comment>
<evidence type="ECO:0000259" key="3">
    <source>
        <dbReference type="Pfam" id="PF11954"/>
    </source>
</evidence>
<dbReference type="InterPro" id="IPR012338">
    <property type="entry name" value="Beta-lactam/transpept-like"/>
</dbReference>
<proteinExistence type="inferred from homology"/>
<dbReference type="InterPro" id="IPR001466">
    <property type="entry name" value="Beta-lactam-related"/>
</dbReference>
<dbReference type="Pfam" id="PF11954">
    <property type="entry name" value="DUF3471"/>
    <property type="match status" value="1"/>
</dbReference>
<evidence type="ECO:0000313" key="5">
    <source>
        <dbReference type="Proteomes" id="UP001276659"/>
    </source>
</evidence>
<dbReference type="Gene3D" id="3.40.710.10">
    <property type="entry name" value="DD-peptidase/beta-lactamase superfamily"/>
    <property type="match status" value="1"/>
</dbReference>
<sequence length="477" mass="53223">MPGLAIAVIDGNKTFSKVCKFLDCSTTKSFTAAAISLLIDDTANTSTPLTWQSPLASILGSDFILQDPWTTTHVTLEDALSHRTGQPGHDFSWLSSNDSLRAVVHRFRHLPPTAEIRTKWQYYNMMYITVSYFIEKLTGLWLGHFLQTRIYDPLNMSSTFFSLSDAKAAADAGTASLAQGYVWVNWTQSYQSLSYMDSAVVSGAGATISTVIDYTKWLRCLMTMSPPLSPAGHAALRFPRITRAQMFGDAGFGEFDFYSLGLEISFYHGELLIWHTGGLPGFKTFMGFLPNMQWGIVTMANTMVGVADEILAFSLIDDLLGVPLSERFDRGKQTEAILQQKTYMLQHAREIGYPHVPNPPIPLTLPLSEYAGLYSHPAYPPLNLTLTAPQVRLSTLSYHGPNGDPVYISFSHVSGDFFLVWARPYAAAEPEETDWRPWIDIVTKGEFRIGENGRVKQLGVTIEPEMGEKKIWWEKLG</sequence>
<feature type="domain" description="Beta-lactamase-related" evidence="2">
    <location>
        <begin position="2"/>
        <end position="316"/>
    </location>
</feature>
<dbReference type="Proteomes" id="UP001276659">
    <property type="component" value="Unassembled WGS sequence"/>
</dbReference>
<dbReference type="AlphaFoldDB" id="A0AAE0DKU6"/>
<dbReference type="EMBL" id="JASNWA010000008">
    <property type="protein sequence ID" value="KAK3170563.1"/>
    <property type="molecule type" value="Genomic_DNA"/>
</dbReference>
<evidence type="ECO:0000256" key="1">
    <source>
        <dbReference type="ARBA" id="ARBA00038215"/>
    </source>
</evidence>
<reference evidence="4" key="1">
    <citation type="submission" date="2022-11" db="EMBL/GenBank/DDBJ databases">
        <title>Chromosomal genome sequence assembly and mating type (MAT) locus characterization of the leprose asexual lichenized fungus Lepraria neglecta (Nyl.) Erichsen.</title>
        <authorList>
            <person name="Allen J.L."/>
            <person name="Pfeffer B."/>
        </authorList>
    </citation>
    <scope>NUCLEOTIDE SEQUENCE</scope>
    <source>
        <strain evidence="4">Allen 5258</strain>
    </source>
</reference>
<gene>
    <name evidence="4" type="ORF">OEA41_002644</name>
</gene>
<evidence type="ECO:0000313" key="4">
    <source>
        <dbReference type="EMBL" id="KAK3170563.1"/>
    </source>
</evidence>
<feature type="domain" description="Peptidase S12 Pab87-related C-terminal" evidence="3">
    <location>
        <begin position="359"/>
        <end position="474"/>
    </location>
</feature>
<name>A0AAE0DKU6_9LECA</name>
<dbReference type="InterPro" id="IPR021860">
    <property type="entry name" value="Peptidase_S12_Pab87-rel_C"/>
</dbReference>
<comment type="caution">
    <text evidence="4">The sequence shown here is derived from an EMBL/GenBank/DDBJ whole genome shotgun (WGS) entry which is preliminary data.</text>
</comment>
<organism evidence="4 5">
    <name type="scientific">Lepraria neglecta</name>
    <dbReference type="NCBI Taxonomy" id="209136"/>
    <lineage>
        <taxon>Eukaryota</taxon>
        <taxon>Fungi</taxon>
        <taxon>Dikarya</taxon>
        <taxon>Ascomycota</taxon>
        <taxon>Pezizomycotina</taxon>
        <taxon>Lecanoromycetes</taxon>
        <taxon>OSLEUM clade</taxon>
        <taxon>Lecanoromycetidae</taxon>
        <taxon>Lecanorales</taxon>
        <taxon>Lecanorineae</taxon>
        <taxon>Stereocaulaceae</taxon>
        <taxon>Lepraria</taxon>
    </lineage>
</organism>
<accession>A0AAE0DKU6</accession>
<dbReference type="PANTHER" id="PTHR46825">
    <property type="entry name" value="D-ALANYL-D-ALANINE-CARBOXYPEPTIDASE/ENDOPEPTIDASE AMPH"/>
    <property type="match status" value="1"/>
</dbReference>